<feature type="non-terminal residue" evidence="2">
    <location>
        <position position="52"/>
    </location>
</feature>
<dbReference type="InterPro" id="IPR042097">
    <property type="entry name" value="Aminopeptidase_N-like_N_sf"/>
</dbReference>
<keyword evidence="3" id="KW-1185">Reference proteome</keyword>
<organism evidence="2 3">
    <name type="scientific">Aspergillus sclerotialis</name>
    <dbReference type="NCBI Taxonomy" id="2070753"/>
    <lineage>
        <taxon>Eukaryota</taxon>
        <taxon>Fungi</taxon>
        <taxon>Dikarya</taxon>
        <taxon>Ascomycota</taxon>
        <taxon>Pezizomycotina</taxon>
        <taxon>Eurotiomycetes</taxon>
        <taxon>Eurotiomycetidae</taxon>
        <taxon>Eurotiales</taxon>
        <taxon>Aspergillaceae</taxon>
        <taxon>Aspergillus</taxon>
        <taxon>Aspergillus subgen. Polypaecilum</taxon>
    </lineage>
</organism>
<evidence type="ECO:0000313" key="3">
    <source>
        <dbReference type="Proteomes" id="UP000266188"/>
    </source>
</evidence>
<dbReference type="EMBL" id="MVGC01002617">
    <property type="protein sequence ID" value="RJE16801.1"/>
    <property type="molecule type" value="Genomic_DNA"/>
</dbReference>
<accession>A0A3A2ZHS9</accession>
<feature type="domain" description="Aminopeptidase N-like N-terminal" evidence="1">
    <location>
        <begin position="5"/>
        <end position="52"/>
    </location>
</feature>
<dbReference type="OrthoDB" id="10031169at2759"/>
<dbReference type="Gene3D" id="2.60.40.1730">
    <property type="entry name" value="tricorn interacting facor f3 domain"/>
    <property type="match status" value="1"/>
</dbReference>
<dbReference type="AlphaFoldDB" id="A0A3A2ZHS9"/>
<dbReference type="STRING" id="2070753.A0A3A2ZHS9"/>
<dbReference type="SUPFAM" id="SSF63737">
    <property type="entry name" value="Leukotriene A4 hydrolase N-terminal domain"/>
    <property type="match status" value="1"/>
</dbReference>
<name>A0A3A2ZHS9_9EURO</name>
<dbReference type="Proteomes" id="UP000266188">
    <property type="component" value="Unassembled WGS sequence"/>
</dbReference>
<reference evidence="3" key="1">
    <citation type="submission" date="2017-02" db="EMBL/GenBank/DDBJ databases">
        <authorList>
            <person name="Tafer H."/>
            <person name="Lopandic K."/>
        </authorList>
    </citation>
    <scope>NUCLEOTIDE SEQUENCE [LARGE SCALE GENOMIC DNA]</scope>
    <source>
        <strain evidence="3">CBS 366.77</strain>
    </source>
</reference>
<sequence length="52" mass="5827">MSRTLKSTFDFEIEVPKGQTVISNMPVASERDGSHSGLKFVSFERTPVMSTY</sequence>
<keyword evidence="2" id="KW-0031">Aminopeptidase</keyword>
<dbReference type="InterPro" id="IPR045357">
    <property type="entry name" value="Aminopeptidase_N-like_N"/>
</dbReference>
<gene>
    <name evidence="2" type="ORF">PHISCL_10862</name>
</gene>
<dbReference type="Pfam" id="PF17900">
    <property type="entry name" value="Peptidase_M1_N"/>
    <property type="match status" value="1"/>
</dbReference>
<comment type="caution">
    <text evidence="2">The sequence shown here is derived from an EMBL/GenBank/DDBJ whole genome shotgun (WGS) entry which is preliminary data.</text>
</comment>
<keyword evidence="2" id="KW-0645">Protease</keyword>
<protein>
    <submittedName>
        <fullName evidence="2">Aminopeptidase</fullName>
    </submittedName>
</protein>
<evidence type="ECO:0000313" key="2">
    <source>
        <dbReference type="EMBL" id="RJE16801.1"/>
    </source>
</evidence>
<evidence type="ECO:0000259" key="1">
    <source>
        <dbReference type="Pfam" id="PF17900"/>
    </source>
</evidence>
<keyword evidence="2" id="KW-0378">Hydrolase</keyword>
<dbReference type="GO" id="GO:0004177">
    <property type="term" value="F:aminopeptidase activity"/>
    <property type="evidence" value="ECO:0007669"/>
    <property type="project" value="UniProtKB-KW"/>
</dbReference>
<proteinExistence type="predicted"/>